<dbReference type="PANTHER" id="PTHR30446:SF0">
    <property type="entry name" value="RECOMBINATION PROTEIN RECR"/>
    <property type="match status" value="1"/>
</dbReference>
<dbReference type="AlphaFoldDB" id="A0A160T4G5"/>
<sequence>MAQSVLPRSVQRLIDEFARLPGIGPKSASRLTFYLLRSADNQAGELSAALGELKERTRLCSVCFNITEDDPCPLCDDDARDPRLLCVVEEPLDVLAIERSRAYSGRYHVLHGAISPVEGIGPEDLRINELVERIDKGNFTELILATNPTLEGESTALYLQRRLSDRTIRLTRLARGLPVGGDLEYTDEITLGRAFEGRQNL</sequence>
<feature type="zinc finger region" description="C4-type" evidence="7">
    <location>
        <begin position="60"/>
        <end position="75"/>
    </location>
</feature>
<evidence type="ECO:0000313" key="10">
    <source>
        <dbReference type="Proteomes" id="UP000215027"/>
    </source>
</evidence>
<dbReference type="NCBIfam" id="TIGR00615">
    <property type="entry name" value="recR"/>
    <property type="match status" value="1"/>
</dbReference>
<keyword evidence="3 7" id="KW-0863">Zinc-finger</keyword>
<comment type="function">
    <text evidence="7">May play a role in DNA repair. It seems to be involved in an RecBC-independent recombinational process of DNA repair. It may act with RecF and RecO.</text>
</comment>
<dbReference type="Gene3D" id="1.10.8.420">
    <property type="entry name" value="RecR Domain 1"/>
    <property type="match status" value="1"/>
</dbReference>
<evidence type="ECO:0000256" key="5">
    <source>
        <dbReference type="ARBA" id="ARBA00023172"/>
    </source>
</evidence>
<evidence type="ECO:0000256" key="3">
    <source>
        <dbReference type="ARBA" id="ARBA00022771"/>
    </source>
</evidence>
<dbReference type="GO" id="GO:0003677">
    <property type="term" value="F:DNA binding"/>
    <property type="evidence" value="ECO:0007669"/>
    <property type="project" value="UniProtKB-UniRule"/>
</dbReference>
<dbReference type="SMART" id="SM00493">
    <property type="entry name" value="TOPRIM"/>
    <property type="match status" value="1"/>
</dbReference>
<keyword evidence="1 7" id="KW-0479">Metal-binding</keyword>
<evidence type="ECO:0000256" key="4">
    <source>
        <dbReference type="ARBA" id="ARBA00022833"/>
    </source>
</evidence>
<dbReference type="HAMAP" id="MF_00017">
    <property type="entry name" value="RecR"/>
    <property type="match status" value="1"/>
</dbReference>
<dbReference type="PROSITE" id="PS01300">
    <property type="entry name" value="RECR"/>
    <property type="match status" value="1"/>
</dbReference>
<keyword evidence="10" id="KW-1185">Reference proteome</keyword>
<keyword evidence="6 7" id="KW-0234">DNA repair</keyword>
<dbReference type="Gene3D" id="3.30.60.80">
    <property type="match status" value="1"/>
</dbReference>
<evidence type="ECO:0000256" key="1">
    <source>
        <dbReference type="ARBA" id="ARBA00022723"/>
    </source>
</evidence>
<evidence type="ECO:0000256" key="7">
    <source>
        <dbReference type="HAMAP-Rule" id="MF_00017"/>
    </source>
</evidence>
<dbReference type="InterPro" id="IPR000093">
    <property type="entry name" value="DNA_Rcmb_RecR"/>
</dbReference>
<dbReference type="KEGG" id="pbf:CFX0092_A2886"/>
<accession>A0A160T4G5</accession>
<keyword evidence="4 7" id="KW-0862">Zinc</keyword>
<dbReference type="InterPro" id="IPR023627">
    <property type="entry name" value="Rcmb_RecR"/>
</dbReference>
<dbReference type="InterPro" id="IPR034137">
    <property type="entry name" value="TOPRIM_RecR"/>
</dbReference>
<reference evidence="9" key="1">
    <citation type="submission" date="2016-01" db="EMBL/GenBank/DDBJ databases">
        <authorList>
            <person name="Mcilroy J.S."/>
            <person name="Karst M S."/>
            <person name="Albertsen M."/>
        </authorList>
    </citation>
    <scope>NUCLEOTIDE SEQUENCE</scope>
    <source>
        <strain evidence="9">Cfx-K</strain>
    </source>
</reference>
<name>A0A160T4G5_9CHLR</name>
<evidence type="ECO:0000259" key="8">
    <source>
        <dbReference type="PROSITE" id="PS50880"/>
    </source>
</evidence>
<dbReference type="PANTHER" id="PTHR30446">
    <property type="entry name" value="RECOMBINATION PROTEIN RECR"/>
    <property type="match status" value="1"/>
</dbReference>
<evidence type="ECO:0000256" key="6">
    <source>
        <dbReference type="ARBA" id="ARBA00023204"/>
    </source>
</evidence>
<dbReference type="InterPro" id="IPR015967">
    <property type="entry name" value="Rcmb_RecR_Znf"/>
</dbReference>
<dbReference type="Pfam" id="PF02132">
    <property type="entry name" value="RecR_ZnF"/>
    <property type="match status" value="1"/>
</dbReference>
<organism evidence="9 10">
    <name type="scientific">Candidatus Promineifilum breve</name>
    <dbReference type="NCBI Taxonomy" id="1806508"/>
    <lineage>
        <taxon>Bacteria</taxon>
        <taxon>Bacillati</taxon>
        <taxon>Chloroflexota</taxon>
        <taxon>Ardenticatenia</taxon>
        <taxon>Candidatus Promineifilales</taxon>
        <taxon>Candidatus Promineifilaceae</taxon>
        <taxon>Candidatus Promineifilum</taxon>
    </lineage>
</organism>
<evidence type="ECO:0000256" key="2">
    <source>
        <dbReference type="ARBA" id="ARBA00022763"/>
    </source>
</evidence>
<dbReference type="GO" id="GO:0008270">
    <property type="term" value="F:zinc ion binding"/>
    <property type="evidence" value="ECO:0007669"/>
    <property type="project" value="UniProtKB-KW"/>
</dbReference>
<proteinExistence type="inferred from homology"/>
<dbReference type="InterPro" id="IPR006171">
    <property type="entry name" value="TOPRIM_dom"/>
</dbReference>
<dbReference type="GO" id="GO:0006310">
    <property type="term" value="P:DNA recombination"/>
    <property type="evidence" value="ECO:0007669"/>
    <property type="project" value="UniProtKB-UniRule"/>
</dbReference>
<dbReference type="Pfam" id="PF21176">
    <property type="entry name" value="RecR_HhH"/>
    <property type="match status" value="1"/>
</dbReference>
<dbReference type="CDD" id="cd01025">
    <property type="entry name" value="TOPRIM_recR"/>
    <property type="match status" value="1"/>
</dbReference>
<dbReference type="PROSITE" id="PS50880">
    <property type="entry name" value="TOPRIM"/>
    <property type="match status" value="1"/>
</dbReference>
<comment type="similarity">
    <text evidence="7">Belongs to the RecR family.</text>
</comment>
<dbReference type="Pfam" id="PF13662">
    <property type="entry name" value="Toprim_4"/>
    <property type="match status" value="1"/>
</dbReference>
<dbReference type="SUPFAM" id="SSF111304">
    <property type="entry name" value="Recombination protein RecR"/>
    <property type="match status" value="1"/>
</dbReference>
<dbReference type="GO" id="GO:0006281">
    <property type="term" value="P:DNA repair"/>
    <property type="evidence" value="ECO:0007669"/>
    <property type="project" value="UniProtKB-UniRule"/>
</dbReference>
<evidence type="ECO:0000313" key="9">
    <source>
        <dbReference type="EMBL" id="CUS04764.2"/>
    </source>
</evidence>
<gene>
    <name evidence="7 9" type="primary">recR</name>
    <name evidence="9" type="ORF">CFX0092_A2886</name>
</gene>
<dbReference type="EMBL" id="LN890655">
    <property type="protein sequence ID" value="CUS04764.2"/>
    <property type="molecule type" value="Genomic_DNA"/>
</dbReference>
<dbReference type="Proteomes" id="UP000215027">
    <property type="component" value="Chromosome I"/>
</dbReference>
<dbReference type="Gene3D" id="3.40.1360.10">
    <property type="match status" value="1"/>
</dbReference>
<keyword evidence="2 7" id="KW-0227">DNA damage</keyword>
<dbReference type="Gene3D" id="6.10.250.240">
    <property type="match status" value="1"/>
</dbReference>
<dbReference type="Pfam" id="PF21175">
    <property type="entry name" value="RecR_C"/>
    <property type="match status" value="1"/>
</dbReference>
<protein>
    <recommendedName>
        <fullName evidence="7">Recombination protein RecR</fullName>
    </recommendedName>
</protein>
<feature type="domain" description="Toprim" evidence="8">
    <location>
        <begin position="83"/>
        <end position="178"/>
    </location>
</feature>
<keyword evidence="5 7" id="KW-0233">DNA recombination</keyword>